<name>A0A328AKD1_9CAUL</name>
<protein>
    <submittedName>
        <fullName evidence="3">Amidase</fullName>
        <ecNumber evidence="3">3.5.1.4</ecNumber>
    </submittedName>
</protein>
<evidence type="ECO:0000259" key="2">
    <source>
        <dbReference type="Pfam" id="PF01425"/>
    </source>
</evidence>
<dbReference type="GO" id="GO:0004040">
    <property type="term" value="F:amidase activity"/>
    <property type="evidence" value="ECO:0007669"/>
    <property type="project" value="UniProtKB-EC"/>
</dbReference>
<comment type="caution">
    <text evidence="3">The sequence shown here is derived from an EMBL/GenBank/DDBJ whole genome shotgun (WGS) entry which is preliminary data.</text>
</comment>
<evidence type="ECO:0000256" key="1">
    <source>
        <dbReference type="SAM" id="SignalP"/>
    </source>
</evidence>
<proteinExistence type="predicted"/>
<dbReference type="Proteomes" id="UP000249254">
    <property type="component" value="Unassembled WGS sequence"/>
</dbReference>
<keyword evidence="3" id="KW-0378">Hydrolase</keyword>
<dbReference type="EC" id="3.5.1.4" evidence="3"/>
<organism evidence="3 4">
    <name type="scientific">Phenylobacterium soli</name>
    <dbReference type="NCBI Taxonomy" id="2170551"/>
    <lineage>
        <taxon>Bacteria</taxon>
        <taxon>Pseudomonadati</taxon>
        <taxon>Pseudomonadota</taxon>
        <taxon>Alphaproteobacteria</taxon>
        <taxon>Caulobacterales</taxon>
        <taxon>Caulobacteraceae</taxon>
        <taxon>Phenylobacterium</taxon>
    </lineage>
</organism>
<sequence>MREFVLGVVASAWLAGAAWAQPLAPNPPVPLSPYASATEAQAAMREGRLTSEALVRADLDRIAALNHAGPRLNAVIAVNPHALADARALDAERRRGHVRGPLHGVPILLKDNVESADGTATTAGSLALAANVTGRDAPIVRRLTDAGAVILGKTNLSEWANYRSTESISGWSAVGGLVRNPHVLDRSACGSSSGSGAAVAAGLASAAIGTETDGSITCPAAANGVVGLKPTVGLVSRRFIVPISPEQDTAGPMTRTVADAAAVLFAIAGSDPEDPATKAADAHRTDYLAALAPEALKGARIGVVRGVVHGSPQTDAVFDAALEALTRAGAVLVEVKPPEAAVMKEIGEGEDAALHTEFKAAIDAYLAATPPAVKSRTLADLIAFDRAEPRETPLFGQEIFEAAARSPAPSDPAHQARRARIRKLAADALDKMMADAKVEALVSPTGGPAWQVDPVSDGKFFGSPTTLPAVSGYPHLTVPMGEVLGLPVGLSFVGPAWSEARLLALGYAFEQATHARRDPPFLRTLADRPAVAAAYDPR</sequence>
<dbReference type="InterPro" id="IPR023631">
    <property type="entry name" value="Amidase_dom"/>
</dbReference>
<dbReference type="PANTHER" id="PTHR42678:SF34">
    <property type="entry name" value="OS04G0183300 PROTEIN"/>
    <property type="match status" value="1"/>
</dbReference>
<accession>A0A328AKD1</accession>
<dbReference type="NCBIfam" id="NF006006">
    <property type="entry name" value="PRK08137.1"/>
    <property type="match status" value="1"/>
</dbReference>
<feature type="chain" id="PRO_5016305881" evidence="1">
    <location>
        <begin position="21"/>
        <end position="538"/>
    </location>
</feature>
<dbReference type="OrthoDB" id="8872210at2"/>
<keyword evidence="4" id="KW-1185">Reference proteome</keyword>
<dbReference type="Pfam" id="PF01425">
    <property type="entry name" value="Amidase"/>
    <property type="match status" value="1"/>
</dbReference>
<reference evidence="4" key="1">
    <citation type="submission" date="2018-05" db="EMBL/GenBank/DDBJ databases">
        <authorList>
            <person name="Li X."/>
        </authorList>
    </citation>
    <scope>NUCLEOTIDE SEQUENCE [LARGE SCALE GENOMIC DNA]</scope>
    <source>
        <strain evidence="4">LX32</strain>
    </source>
</reference>
<dbReference type="InterPro" id="IPR036928">
    <property type="entry name" value="AS_sf"/>
</dbReference>
<feature type="domain" description="Amidase" evidence="2">
    <location>
        <begin position="54"/>
        <end position="503"/>
    </location>
</feature>
<dbReference type="Gene3D" id="3.90.1300.10">
    <property type="entry name" value="Amidase signature (AS) domain"/>
    <property type="match status" value="1"/>
</dbReference>
<dbReference type="RefSeq" id="WP_111528257.1">
    <property type="nucleotide sequence ID" value="NZ_JBHRSG010000004.1"/>
</dbReference>
<dbReference type="EMBL" id="QFYQ01000001">
    <property type="protein sequence ID" value="RAK54506.1"/>
    <property type="molecule type" value="Genomic_DNA"/>
</dbReference>
<gene>
    <name evidence="3" type="ORF">DJ017_08220</name>
</gene>
<dbReference type="SUPFAM" id="SSF75304">
    <property type="entry name" value="Amidase signature (AS) enzymes"/>
    <property type="match status" value="1"/>
</dbReference>
<keyword evidence="1" id="KW-0732">Signal</keyword>
<dbReference type="AlphaFoldDB" id="A0A328AKD1"/>
<evidence type="ECO:0000313" key="3">
    <source>
        <dbReference type="EMBL" id="RAK54506.1"/>
    </source>
</evidence>
<feature type="signal peptide" evidence="1">
    <location>
        <begin position="1"/>
        <end position="20"/>
    </location>
</feature>
<evidence type="ECO:0000313" key="4">
    <source>
        <dbReference type="Proteomes" id="UP000249254"/>
    </source>
</evidence>
<dbReference type="PANTHER" id="PTHR42678">
    <property type="entry name" value="AMIDASE"/>
    <property type="match status" value="1"/>
</dbReference>